<dbReference type="EMBL" id="JAKJXP020000115">
    <property type="protein sequence ID" value="KAK7744788.1"/>
    <property type="molecule type" value="Genomic_DNA"/>
</dbReference>
<dbReference type="PANTHER" id="PTHR11802:SF432">
    <property type="entry name" value="Y, PUTATIVE-RELATED"/>
    <property type="match status" value="1"/>
</dbReference>
<keyword evidence="3" id="KW-0645">Protease</keyword>
<evidence type="ECO:0000313" key="7">
    <source>
        <dbReference type="Proteomes" id="UP001320420"/>
    </source>
</evidence>
<dbReference type="GO" id="GO:0004185">
    <property type="term" value="F:serine-type carboxypeptidase activity"/>
    <property type="evidence" value="ECO:0007669"/>
    <property type="project" value="InterPro"/>
</dbReference>
<dbReference type="Gene3D" id="1.10.287.410">
    <property type="match status" value="1"/>
</dbReference>
<dbReference type="GO" id="GO:0000324">
    <property type="term" value="C:fungal-type vacuole"/>
    <property type="evidence" value="ECO:0007669"/>
    <property type="project" value="TreeGrafter"/>
</dbReference>
<keyword evidence="5" id="KW-0325">Glycoprotein</keyword>
<keyword evidence="7" id="KW-1185">Reference proteome</keyword>
<dbReference type="AlphaFoldDB" id="A0AAN9UJY8"/>
<dbReference type="PRINTS" id="PR00724">
    <property type="entry name" value="CRBOXYPTASEC"/>
</dbReference>
<accession>A0AAN9UJY8</accession>
<keyword evidence="2" id="KW-0121">Carboxypeptidase</keyword>
<keyword evidence="4" id="KW-0378">Hydrolase</keyword>
<evidence type="ECO:0000313" key="6">
    <source>
        <dbReference type="EMBL" id="KAK7744788.1"/>
    </source>
</evidence>
<dbReference type="Gene3D" id="3.40.50.1820">
    <property type="entry name" value="alpha/beta hydrolase"/>
    <property type="match status" value="1"/>
</dbReference>
<organism evidence="6 7">
    <name type="scientific">Diatrype stigma</name>
    <dbReference type="NCBI Taxonomy" id="117547"/>
    <lineage>
        <taxon>Eukaryota</taxon>
        <taxon>Fungi</taxon>
        <taxon>Dikarya</taxon>
        <taxon>Ascomycota</taxon>
        <taxon>Pezizomycotina</taxon>
        <taxon>Sordariomycetes</taxon>
        <taxon>Xylariomycetidae</taxon>
        <taxon>Xylariales</taxon>
        <taxon>Diatrypaceae</taxon>
        <taxon>Diatrype</taxon>
    </lineage>
</organism>
<evidence type="ECO:0000256" key="2">
    <source>
        <dbReference type="ARBA" id="ARBA00022645"/>
    </source>
</evidence>
<gene>
    <name evidence="6" type="ORF">SLS62_010021</name>
</gene>
<evidence type="ECO:0000256" key="3">
    <source>
        <dbReference type="ARBA" id="ARBA00022670"/>
    </source>
</evidence>
<dbReference type="GO" id="GO:0006508">
    <property type="term" value="P:proteolysis"/>
    <property type="evidence" value="ECO:0007669"/>
    <property type="project" value="UniProtKB-KW"/>
</dbReference>
<evidence type="ECO:0000256" key="1">
    <source>
        <dbReference type="ARBA" id="ARBA00009431"/>
    </source>
</evidence>
<proteinExistence type="inferred from homology"/>
<dbReference type="InterPro" id="IPR029058">
    <property type="entry name" value="AB_hydrolase_fold"/>
</dbReference>
<dbReference type="InterPro" id="IPR001563">
    <property type="entry name" value="Peptidase_S10"/>
</dbReference>
<sequence>MGDRGPGGSSMLGLFSEIGPCLTNEHGNDTIYNEHSWTNFANVLFIDQPAGVGFSTVNNGSLGGPDNELEAAQDFDKFLSIFFTEAFPEFSHQSFHIAGESFAGTYVPGFVDYIDKRQQLGVQDVFKTKISSIILVDAVVDLLGSGPLGQYDHMCQFDKNGQNKLELGYNQTTCREIEKAVPECQRLDNQCIETYDGNICRAAYEFCADHIERFILEGPLRRNPQDDRVECNGPMPLCGLDQFDIYLNSPLVQNALGLDNFSYSVISWDMNNRWDKSNEMFMPSTRELRYILDETDTRVLMLNGNNDIIVNTEGQKRVYDSQPWNHQAKYRLEKFADWEWPDKTGRLIKGGEFKAVDKLASVTVDEAGHTSPADQKEAVGFSMKCWLHHQQDERCPL</sequence>
<dbReference type="Pfam" id="PF00450">
    <property type="entry name" value="Peptidase_S10"/>
    <property type="match status" value="1"/>
</dbReference>
<name>A0AAN9UJY8_9PEZI</name>
<comment type="caution">
    <text evidence="6">The sequence shown here is derived from an EMBL/GenBank/DDBJ whole genome shotgun (WGS) entry which is preliminary data.</text>
</comment>
<comment type="similarity">
    <text evidence="1">Belongs to the peptidase S10 family.</text>
</comment>
<dbReference type="SUPFAM" id="SSF53474">
    <property type="entry name" value="alpha/beta-Hydrolases"/>
    <property type="match status" value="1"/>
</dbReference>
<protein>
    <submittedName>
        <fullName evidence="6">Uncharacterized protein</fullName>
    </submittedName>
</protein>
<dbReference type="Proteomes" id="UP001320420">
    <property type="component" value="Unassembled WGS sequence"/>
</dbReference>
<evidence type="ECO:0000256" key="5">
    <source>
        <dbReference type="ARBA" id="ARBA00023180"/>
    </source>
</evidence>
<evidence type="ECO:0000256" key="4">
    <source>
        <dbReference type="ARBA" id="ARBA00022801"/>
    </source>
</evidence>
<reference evidence="6 7" key="1">
    <citation type="submission" date="2024-02" db="EMBL/GenBank/DDBJ databases">
        <title>De novo assembly and annotation of 12 fungi associated with fruit tree decline syndrome in Ontario, Canada.</title>
        <authorList>
            <person name="Sulman M."/>
            <person name="Ellouze W."/>
            <person name="Ilyukhin E."/>
        </authorList>
    </citation>
    <scope>NUCLEOTIDE SEQUENCE [LARGE SCALE GENOMIC DNA]</scope>
    <source>
        <strain evidence="6 7">M11/M66-122</strain>
    </source>
</reference>
<dbReference type="PANTHER" id="PTHR11802">
    <property type="entry name" value="SERINE PROTEASE FAMILY S10 SERINE CARBOXYPEPTIDASE"/>
    <property type="match status" value="1"/>
</dbReference>